<sequence length="343" mass="37824">MSQLQAIACCGEGAIAGAALPLLGWVWAPPADYYCQTLQTDRNGARRVRRFVAMSGSRLGRLETKIESYMADGKYYEAEQLYATVCSRHATAARFADAIQVAADGSRRLLQLNQGQAGVKLAAQVVRLLDQGKLALDDHYKQLIIDTFRAHSDPQAKVSFMKSAIKWSIGHGSKSSLGEPSFHLALAEHYADAGQYGDASKHHVKSGDYDGHCAVLARWAEKVFPSEVDLLVARAVLQYLCLENFEGARHILDKLVNDDRWASRLDTPLIRFCQFLLETLRRDASPLFQMLRSKYAASVDRDASFKNYLDHIGATYFNLQVAGNGPGGMISDLMSSLFEAPSA</sequence>
<dbReference type="AlphaFoldDB" id="A0A0G4J0V7"/>
<evidence type="ECO:0000256" key="3">
    <source>
        <dbReference type="ARBA" id="ARBA00022448"/>
    </source>
</evidence>
<evidence type="ECO:0000256" key="2">
    <source>
        <dbReference type="ARBA" id="ARBA00005351"/>
    </source>
</evidence>
<keyword evidence="4" id="KW-0963">Cytoplasm</keyword>
<name>A0A0G4J0V7_PLABS</name>
<comment type="subcellular location">
    <subcellularLocation>
        <location evidence="1">Cytoplasm</location>
        <location evidence="1">Cytosol</location>
    </subcellularLocation>
</comment>
<dbReference type="InterPro" id="IPR011990">
    <property type="entry name" value="TPR-like_helical_dom_sf"/>
</dbReference>
<gene>
    <name evidence="5" type="ORF">PBRA_008263</name>
    <name evidence="6" type="ORF">PLBR_LOCUS8167</name>
</gene>
<organism evidence="5 7">
    <name type="scientific">Plasmodiophora brassicae</name>
    <name type="common">Clubroot disease agent</name>
    <dbReference type="NCBI Taxonomy" id="37360"/>
    <lineage>
        <taxon>Eukaryota</taxon>
        <taxon>Sar</taxon>
        <taxon>Rhizaria</taxon>
        <taxon>Endomyxa</taxon>
        <taxon>Phytomyxea</taxon>
        <taxon>Plasmodiophorida</taxon>
        <taxon>Plasmodiophoridae</taxon>
        <taxon>Plasmodiophora</taxon>
    </lineage>
</organism>
<dbReference type="EMBL" id="OVEO01000016">
    <property type="protein sequence ID" value="SPR00952.1"/>
    <property type="molecule type" value="Genomic_DNA"/>
</dbReference>
<dbReference type="Proteomes" id="UP000039324">
    <property type="component" value="Unassembled WGS sequence"/>
</dbReference>
<dbReference type="PANTHER" id="PTHR12875">
    <property type="entry name" value="GOLGI TO ER TRAFFIC PROTEIN 4 HOMOLOG"/>
    <property type="match status" value="1"/>
</dbReference>
<geneLocation type="mitochondrion" evidence="6"/>
<evidence type="ECO:0000313" key="8">
    <source>
        <dbReference type="Proteomes" id="UP000290189"/>
    </source>
</evidence>
<keyword evidence="3" id="KW-0813">Transport</keyword>
<comment type="similarity">
    <text evidence="2">Belongs to the GET4 family.</text>
</comment>
<reference evidence="5 7" key="1">
    <citation type="submission" date="2015-02" db="EMBL/GenBank/DDBJ databases">
        <authorList>
            <person name="Chooi Y.-H."/>
        </authorList>
    </citation>
    <scope>NUCLEOTIDE SEQUENCE [LARGE SCALE GENOMIC DNA]</scope>
    <source>
        <strain evidence="5">E3</strain>
    </source>
</reference>
<protein>
    <recommendedName>
        <fullName evidence="9">Golgi to ER traffic protein 4 homolog</fullName>
    </recommendedName>
</protein>
<keyword evidence="6" id="KW-0496">Mitochondrion</keyword>
<evidence type="ECO:0000313" key="7">
    <source>
        <dbReference type="Proteomes" id="UP000039324"/>
    </source>
</evidence>
<accession>A0A0G4J0V7</accession>
<evidence type="ECO:0008006" key="9">
    <source>
        <dbReference type="Google" id="ProtNLM"/>
    </source>
</evidence>
<dbReference type="FunFam" id="1.25.40.10:FF:000060">
    <property type="entry name" value="Golgi to ER traffic protein 4 homolog"/>
    <property type="match status" value="1"/>
</dbReference>
<dbReference type="PANTHER" id="PTHR12875:SF0">
    <property type="entry name" value="GOLGI TO ER TRAFFIC PROTEIN 4 HOMOLOG"/>
    <property type="match status" value="1"/>
</dbReference>
<reference evidence="6 8" key="2">
    <citation type="submission" date="2018-03" db="EMBL/GenBank/DDBJ databases">
        <authorList>
            <person name="Fogelqvist J."/>
        </authorList>
    </citation>
    <scope>NUCLEOTIDE SEQUENCE [LARGE SCALE GENOMIC DNA]</scope>
</reference>
<dbReference type="EMBL" id="CDSF01000105">
    <property type="protein sequence ID" value="CEP00951.1"/>
    <property type="molecule type" value="Genomic_DNA"/>
</dbReference>
<evidence type="ECO:0000313" key="5">
    <source>
        <dbReference type="EMBL" id="CEP00951.1"/>
    </source>
</evidence>
<dbReference type="InterPro" id="IPR007317">
    <property type="entry name" value="GET4"/>
</dbReference>
<dbReference type="Pfam" id="PF04190">
    <property type="entry name" value="GET4"/>
    <property type="match status" value="1"/>
</dbReference>
<dbReference type="Gene3D" id="1.25.40.10">
    <property type="entry name" value="Tetratricopeptide repeat domain"/>
    <property type="match status" value="1"/>
</dbReference>
<dbReference type="OrthoDB" id="10252405at2759"/>
<dbReference type="STRING" id="37360.A0A0G4J0V7"/>
<keyword evidence="7" id="KW-1185">Reference proteome</keyword>
<evidence type="ECO:0000256" key="1">
    <source>
        <dbReference type="ARBA" id="ARBA00004514"/>
    </source>
</evidence>
<evidence type="ECO:0000256" key="4">
    <source>
        <dbReference type="ARBA" id="ARBA00022490"/>
    </source>
</evidence>
<dbReference type="GO" id="GO:0005829">
    <property type="term" value="C:cytosol"/>
    <property type="evidence" value="ECO:0007669"/>
    <property type="project" value="UniProtKB-SubCell"/>
</dbReference>
<evidence type="ECO:0000313" key="6">
    <source>
        <dbReference type="EMBL" id="SPR00952.1"/>
    </source>
</evidence>
<dbReference type="GO" id="GO:0045048">
    <property type="term" value="P:protein insertion into ER membrane"/>
    <property type="evidence" value="ECO:0007669"/>
    <property type="project" value="InterPro"/>
</dbReference>
<dbReference type="OMA" id="LMDMMGM"/>
<proteinExistence type="inferred from homology"/>
<dbReference type="Proteomes" id="UP000290189">
    <property type="component" value="Unassembled WGS sequence"/>
</dbReference>